<dbReference type="InterPro" id="IPR024185">
    <property type="entry name" value="FTHF_cligase-like_sf"/>
</dbReference>
<dbReference type="RefSeq" id="WP_106480375.1">
    <property type="nucleotide sequence ID" value="NZ_CP032819.1"/>
</dbReference>
<dbReference type="GO" id="GO:0005524">
    <property type="term" value="F:ATP binding"/>
    <property type="evidence" value="ECO:0007669"/>
    <property type="project" value="UniProtKB-KW"/>
</dbReference>
<dbReference type="GO" id="GO:0009396">
    <property type="term" value="P:folic acid-containing compound biosynthetic process"/>
    <property type="evidence" value="ECO:0007669"/>
    <property type="project" value="TreeGrafter"/>
</dbReference>
<evidence type="ECO:0000256" key="5">
    <source>
        <dbReference type="RuleBase" id="RU361279"/>
    </source>
</evidence>
<comment type="cofactor">
    <cofactor evidence="5">
        <name>Mg(2+)</name>
        <dbReference type="ChEBI" id="CHEBI:18420"/>
    </cofactor>
</comment>
<dbReference type="OrthoDB" id="9801938at2"/>
<evidence type="ECO:0000256" key="2">
    <source>
        <dbReference type="ARBA" id="ARBA00022741"/>
    </source>
</evidence>
<dbReference type="SUPFAM" id="SSF100950">
    <property type="entry name" value="NagB/RpiA/CoA transferase-like"/>
    <property type="match status" value="1"/>
</dbReference>
<dbReference type="Gene3D" id="3.40.50.10420">
    <property type="entry name" value="NagB/RpiA/CoA transferase-like"/>
    <property type="match status" value="1"/>
</dbReference>
<dbReference type="EC" id="6.3.3.2" evidence="5"/>
<dbReference type="PANTHER" id="PTHR23407">
    <property type="entry name" value="ATPASE INHIBITOR/5-FORMYLTETRAHYDROFOLATE CYCLO-LIGASE"/>
    <property type="match status" value="1"/>
</dbReference>
<keyword evidence="5" id="KW-0479">Metal-binding</keyword>
<proteinExistence type="inferred from homology"/>
<dbReference type="NCBIfam" id="TIGR02727">
    <property type="entry name" value="MTHFS_bact"/>
    <property type="match status" value="1"/>
</dbReference>
<keyword evidence="2 4" id="KW-0547">Nucleotide-binding</keyword>
<dbReference type="GO" id="GO:0035999">
    <property type="term" value="P:tetrahydrofolate interconversion"/>
    <property type="evidence" value="ECO:0007669"/>
    <property type="project" value="TreeGrafter"/>
</dbReference>
<feature type="binding site" evidence="4">
    <location>
        <begin position="129"/>
        <end position="137"/>
    </location>
    <ligand>
        <name>ATP</name>
        <dbReference type="ChEBI" id="CHEBI:30616"/>
    </ligand>
</feature>
<dbReference type="Pfam" id="PF01812">
    <property type="entry name" value="5-FTHF_cyc-lig"/>
    <property type="match status" value="1"/>
</dbReference>
<keyword evidence="5" id="KW-0460">Magnesium</keyword>
<keyword evidence="6" id="KW-0436">Ligase</keyword>
<reference evidence="6 7" key="1">
    <citation type="submission" date="2018-10" db="EMBL/GenBank/DDBJ databases">
        <title>Butyricimonas faecalis sp. nov., isolated from human faeces and emended description of the genus Butyricimonas.</title>
        <authorList>
            <person name="Le Roy T."/>
            <person name="Van der Smissen P."/>
            <person name="Paquot A."/>
            <person name="Delzenne N."/>
            <person name="Muccioli G."/>
            <person name="Collet J.-F."/>
            <person name="Cani P.D."/>
        </authorList>
    </citation>
    <scope>NUCLEOTIDE SEQUENCE [LARGE SCALE GENOMIC DNA]</scope>
    <source>
        <strain evidence="6 7">H184</strain>
    </source>
</reference>
<accession>A0A3Q9IMX5</accession>
<evidence type="ECO:0000256" key="4">
    <source>
        <dbReference type="PIRSR" id="PIRSR006806-1"/>
    </source>
</evidence>
<dbReference type="Proteomes" id="UP000270673">
    <property type="component" value="Chromosome"/>
</dbReference>
<comment type="similarity">
    <text evidence="1 5">Belongs to the 5-formyltetrahydrofolate cyclo-ligase family.</text>
</comment>
<dbReference type="GO" id="GO:0030272">
    <property type="term" value="F:5-formyltetrahydrofolate cyclo-ligase activity"/>
    <property type="evidence" value="ECO:0007669"/>
    <property type="project" value="UniProtKB-EC"/>
</dbReference>
<feature type="binding site" evidence="4">
    <location>
        <position position="54"/>
    </location>
    <ligand>
        <name>substrate</name>
    </ligand>
</feature>
<evidence type="ECO:0000313" key="7">
    <source>
        <dbReference type="Proteomes" id="UP000270673"/>
    </source>
</evidence>
<keyword evidence="7" id="KW-1185">Reference proteome</keyword>
<dbReference type="PIRSF" id="PIRSF006806">
    <property type="entry name" value="FTHF_cligase"/>
    <property type="match status" value="1"/>
</dbReference>
<evidence type="ECO:0000313" key="6">
    <source>
        <dbReference type="EMBL" id="AZS29636.1"/>
    </source>
</evidence>
<keyword evidence="3 4" id="KW-0067">ATP-binding</keyword>
<dbReference type="AlphaFoldDB" id="A0A3Q9IMX5"/>
<comment type="catalytic activity">
    <reaction evidence="5">
        <text>(6S)-5-formyl-5,6,7,8-tetrahydrofolate + ATP = (6R)-5,10-methenyltetrahydrofolate + ADP + phosphate</text>
        <dbReference type="Rhea" id="RHEA:10488"/>
        <dbReference type="ChEBI" id="CHEBI:30616"/>
        <dbReference type="ChEBI" id="CHEBI:43474"/>
        <dbReference type="ChEBI" id="CHEBI:57455"/>
        <dbReference type="ChEBI" id="CHEBI:57457"/>
        <dbReference type="ChEBI" id="CHEBI:456216"/>
        <dbReference type="EC" id="6.3.3.2"/>
    </reaction>
</comment>
<name>A0A3Q9IMX5_9BACT</name>
<feature type="binding site" evidence="4">
    <location>
        <begin position="3"/>
        <end position="7"/>
    </location>
    <ligand>
        <name>ATP</name>
        <dbReference type="ChEBI" id="CHEBI:30616"/>
    </ligand>
</feature>
<dbReference type="KEGG" id="buy:D8S85_08805"/>
<dbReference type="GO" id="GO:0046872">
    <property type="term" value="F:metal ion binding"/>
    <property type="evidence" value="ECO:0007669"/>
    <property type="project" value="UniProtKB-KW"/>
</dbReference>
<sequence>MDKKELRKQIKVLKNQYSLEQKIEMSRPLWEELEQTDFFKEARTVLLYWSMDDEVFTHDYVCKWAGEKTILLPCVKGDVLELRVFKGMESLQPGEAFGILEPVGELYTDYDAIDLIVVPGVAFDHRGNRLGRGRGYYDKILKETRVARKVGICFGFQFVEEVPVDELDVRMDLVIHGMV</sequence>
<dbReference type="PANTHER" id="PTHR23407:SF1">
    <property type="entry name" value="5-FORMYLTETRAHYDROFOLATE CYCLO-LIGASE"/>
    <property type="match status" value="1"/>
</dbReference>
<organism evidence="6 7">
    <name type="scientific">Butyricimonas faecalis</name>
    <dbReference type="NCBI Taxonomy" id="2093856"/>
    <lineage>
        <taxon>Bacteria</taxon>
        <taxon>Pseudomonadati</taxon>
        <taxon>Bacteroidota</taxon>
        <taxon>Bacteroidia</taxon>
        <taxon>Bacteroidales</taxon>
        <taxon>Odoribacteraceae</taxon>
        <taxon>Butyricimonas</taxon>
    </lineage>
</organism>
<dbReference type="EMBL" id="CP032819">
    <property type="protein sequence ID" value="AZS29636.1"/>
    <property type="molecule type" value="Genomic_DNA"/>
</dbReference>
<evidence type="ECO:0000256" key="3">
    <source>
        <dbReference type="ARBA" id="ARBA00022840"/>
    </source>
</evidence>
<dbReference type="InterPro" id="IPR037171">
    <property type="entry name" value="NagB/RpiA_transferase-like"/>
</dbReference>
<protein>
    <recommendedName>
        <fullName evidence="5">5-formyltetrahydrofolate cyclo-ligase</fullName>
        <ecNumber evidence="5">6.3.3.2</ecNumber>
    </recommendedName>
</protein>
<gene>
    <name evidence="6" type="ORF">D8S85_08805</name>
</gene>
<evidence type="ECO:0000256" key="1">
    <source>
        <dbReference type="ARBA" id="ARBA00010638"/>
    </source>
</evidence>
<dbReference type="InterPro" id="IPR002698">
    <property type="entry name" value="FTHF_cligase"/>
</dbReference>